<dbReference type="RefSeq" id="WP_252440628.1">
    <property type="nucleotide sequence ID" value="NZ_JAGSOV010000040.1"/>
</dbReference>
<organism evidence="2 3">
    <name type="scientific">Pseudonocardia humida</name>
    <dbReference type="NCBI Taxonomy" id="2800819"/>
    <lineage>
        <taxon>Bacteria</taxon>
        <taxon>Bacillati</taxon>
        <taxon>Actinomycetota</taxon>
        <taxon>Actinomycetes</taxon>
        <taxon>Pseudonocardiales</taxon>
        <taxon>Pseudonocardiaceae</taxon>
        <taxon>Pseudonocardia</taxon>
    </lineage>
</organism>
<proteinExistence type="predicted"/>
<dbReference type="Gene3D" id="3.40.630.10">
    <property type="entry name" value="Zn peptidases"/>
    <property type="match status" value="1"/>
</dbReference>
<dbReference type="Pfam" id="PF00246">
    <property type="entry name" value="Peptidase_M14"/>
    <property type="match status" value="1"/>
</dbReference>
<accession>A0ABT1A2T1</accession>
<name>A0ABT1A2T1_9PSEU</name>
<protein>
    <recommendedName>
        <fullName evidence="1">Peptidase M14 domain-containing protein</fullName>
    </recommendedName>
</protein>
<dbReference type="Proteomes" id="UP001165283">
    <property type="component" value="Unassembled WGS sequence"/>
</dbReference>
<dbReference type="InterPro" id="IPR000834">
    <property type="entry name" value="Peptidase_M14"/>
</dbReference>
<dbReference type="EMBL" id="JAGSOV010000040">
    <property type="protein sequence ID" value="MCO1657179.1"/>
    <property type="molecule type" value="Genomic_DNA"/>
</dbReference>
<evidence type="ECO:0000259" key="1">
    <source>
        <dbReference type="Pfam" id="PF00246"/>
    </source>
</evidence>
<gene>
    <name evidence="2" type="ORF">KDL28_19145</name>
</gene>
<evidence type="ECO:0000313" key="3">
    <source>
        <dbReference type="Proteomes" id="UP001165283"/>
    </source>
</evidence>
<reference evidence="2" key="1">
    <citation type="submission" date="2021-04" db="EMBL/GenBank/DDBJ databases">
        <title>Pseudonocardia sp. nov., isolated from sandy soil of mangrove forest.</title>
        <authorList>
            <person name="Zan Z."/>
            <person name="Huang R."/>
            <person name="Liu W."/>
        </authorList>
    </citation>
    <scope>NUCLEOTIDE SEQUENCE</scope>
    <source>
        <strain evidence="2">S2-4</strain>
    </source>
</reference>
<keyword evidence="3" id="KW-1185">Reference proteome</keyword>
<evidence type="ECO:0000313" key="2">
    <source>
        <dbReference type="EMBL" id="MCO1657179.1"/>
    </source>
</evidence>
<comment type="caution">
    <text evidence="2">The sequence shown here is derived from an EMBL/GenBank/DDBJ whole genome shotgun (WGS) entry which is preliminary data.</text>
</comment>
<dbReference type="SUPFAM" id="SSF53187">
    <property type="entry name" value="Zn-dependent exopeptidases"/>
    <property type="match status" value="1"/>
</dbReference>
<feature type="domain" description="Peptidase M14" evidence="1">
    <location>
        <begin position="38"/>
        <end position="212"/>
    </location>
</feature>
<sequence>MTSTTPTPQTAVPGWLAEEIDSVPPIDAFATVDELAAECARIADEHPGAARLHRAGTSAQGEPLTCLTVDGAPGAPEALVFGLPHPNEPIGGLTAAHLARRLAEDPDLRARLGHTWRIVACIDPDGLRLNEGWLKGPFTREHYARHFYRQAGAEQIEWTFPLDHKGAYFDAVLPETLALMRLIDTHRPALMASLHNSELGGVYYYLSRDEPALYPTLQQIPRRLGLPLHQGEPEAPWIPRLADGVFRSLDVRDAYDHLERAGLAETISGGNSTGSYAERYGTLTLVCELPYWSDPRIADTTPTDVGYAEPLRENGRLMAELSATMADTLAAVEGLTWVDSPFLRASRFYTRISHDLAADMLRRAEQADPHRRATVAETVSSVDAVHMFRLRYGGMLLRALDAELAAGNLRPAVRGARSALAERYAGWCAEATAGTPAEPIPIGSLVATQYAAVVAAAAHLTAARG</sequence>